<keyword evidence="5 11" id="KW-0347">Helicase</keyword>
<dbReference type="InterPro" id="IPR000629">
    <property type="entry name" value="RNA-helicase_DEAD-box_CS"/>
</dbReference>
<dbReference type="GO" id="GO:0003724">
    <property type="term" value="F:RNA helicase activity"/>
    <property type="evidence" value="ECO:0007669"/>
    <property type="project" value="UniProtKB-EC"/>
</dbReference>
<evidence type="ECO:0000259" key="15">
    <source>
        <dbReference type="PROSITE" id="PS51195"/>
    </source>
</evidence>
<dbReference type="Gene3D" id="3.40.50.300">
    <property type="entry name" value="P-loop containing nucleotide triphosphate hydrolases"/>
    <property type="match status" value="2"/>
</dbReference>
<feature type="domain" description="Helicase ATP-binding" evidence="13">
    <location>
        <begin position="32"/>
        <end position="206"/>
    </location>
</feature>
<dbReference type="EMBL" id="MFSY01000061">
    <property type="protein sequence ID" value="OGI45904.1"/>
    <property type="molecule type" value="Genomic_DNA"/>
</dbReference>
<dbReference type="InterPro" id="IPR011545">
    <property type="entry name" value="DEAD/DEAH_box_helicase_dom"/>
</dbReference>
<dbReference type="GO" id="GO:0016787">
    <property type="term" value="F:hydrolase activity"/>
    <property type="evidence" value="ECO:0007669"/>
    <property type="project" value="UniProtKB-KW"/>
</dbReference>
<dbReference type="Proteomes" id="UP000179360">
    <property type="component" value="Unassembled WGS sequence"/>
</dbReference>
<dbReference type="InterPro" id="IPR014014">
    <property type="entry name" value="RNA_helicase_DEAD_Q_motif"/>
</dbReference>
<sequence length="452" mass="49438">MTFEKLALHPAILQAIVESGYTTPTPIQAQAIPQALAGHDLMASAQTGTGKTAAFVLPSLQRLSTPSAVSSRGPRVLVLTPTRELANQVTDAAAKYGRHMRFRIGSIVGGMPYPPQMRLLSQPLDILVATPGRLLDHMERGRVDYSRLEVLVLDEADRMLDMGFIHAVEKIAAATPKGRQTLLFSATLEGNVAKLAGRLLKNPKRIQIATAQERHENIEQRLHHVGGGEHKRELLAHLLSDSAMDKAIVFTATKRGADRLAKALHAQGHPATALHGDMNQNQRNRAVHGLRTGHVRLLVATDVAARGLDVSGITHVINYDMPKSPEDYVHRIGRTGRAGAKGIAISFAGPEDRGQLRDIERYTRQGIPVHVIAGLEPKAVSGKPQAQDRPRRAEHHGHPRHEARRHNGSGNKPAHRGFAKHPEREETRGRPAARDRGRGHIRRGRTDGPWLG</sequence>
<evidence type="ECO:0000259" key="13">
    <source>
        <dbReference type="PROSITE" id="PS51192"/>
    </source>
</evidence>
<gene>
    <name evidence="16" type="ORF">A2637_00825</name>
</gene>
<comment type="caution">
    <text evidence="16">The sequence shown here is derived from an EMBL/GenBank/DDBJ whole genome shotgun (WGS) entry which is preliminary data.</text>
</comment>
<dbReference type="STRING" id="1817764.A2637_00825"/>
<dbReference type="PROSITE" id="PS51195">
    <property type="entry name" value="Q_MOTIF"/>
    <property type="match status" value="1"/>
</dbReference>
<dbReference type="InterPro" id="IPR050079">
    <property type="entry name" value="DEAD_box_RNA_helicase"/>
</dbReference>
<evidence type="ECO:0000256" key="5">
    <source>
        <dbReference type="ARBA" id="ARBA00022806"/>
    </source>
</evidence>
<keyword evidence="2" id="KW-0963">Cytoplasm</keyword>
<evidence type="ECO:0000256" key="6">
    <source>
        <dbReference type="ARBA" id="ARBA00022840"/>
    </source>
</evidence>
<dbReference type="GO" id="GO:0003676">
    <property type="term" value="F:nucleic acid binding"/>
    <property type="evidence" value="ECO:0007669"/>
    <property type="project" value="InterPro"/>
</dbReference>
<dbReference type="SUPFAM" id="SSF52540">
    <property type="entry name" value="P-loop containing nucleoside triphosphate hydrolases"/>
    <property type="match status" value="1"/>
</dbReference>
<dbReference type="GO" id="GO:0005524">
    <property type="term" value="F:ATP binding"/>
    <property type="evidence" value="ECO:0007669"/>
    <property type="project" value="UniProtKB-KW"/>
</dbReference>
<feature type="compositionally biased region" description="Basic residues" evidence="12">
    <location>
        <begin position="392"/>
        <end position="419"/>
    </location>
</feature>
<dbReference type="EC" id="3.6.4.13" evidence="1"/>
<organism evidence="16 17">
    <name type="scientific">Candidatus Muproteobacteria bacterium RIFCSPHIGHO2_01_FULL_65_16</name>
    <dbReference type="NCBI Taxonomy" id="1817764"/>
    <lineage>
        <taxon>Bacteria</taxon>
        <taxon>Pseudomonadati</taxon>
        <taxon>Pseudomonadota</taxon>
        <taxon>Candidatus Muproteobacteria</taxon>
    </lineage>
</organism>
<feature type="short sequence motif" description="Q motif" evidence="10">
    <location>
        <begin position="1"/>
        <end position="29"/>
    </location>
</feature>
<evidence type="ECO:0000256" key="12">
    <source>
        <dbReference type="SAM" id="MobiDB-lite"/>
    </source>
</evidence>
<reference evidence="16 17" key="1">
    <citation type="journal article" date="2016" name="Nat. Commun.">
        <title>Thousands of microbial genomes shed light on interconnected biogeochemical processes in an aquifer system.</title>
        <authorList>
            <person name="Anantharaman K."/>
            <person name="Brown C.T."/>
            <person name="Hug L.A."/>
            <person name="Sharon I."/>
            <person name="Castelle C.J."/>
            <person name="Probst A.J."/>
            <person name="Thomas B.C."/>
            <person name="Singh A."/>
            <person name="Wilkins M.J."/>
            <person name="Karaoz U."/>
            <person name="Brodie E.L."/>
            <person name="Williams K.H."/>
            <person name="Hubbard S.S."/>
            <person name="Banfield J.F."/>
        </authorList>
    </citation>
    <scope>NUCLEOTIDE SEQUENCE [LARGE SCALE GENOMIC DNA]</scope>
</reference>
<dbReference type="GO" id="GO:0042255">
    <property type="term" value="P:ribosome assembly"/>
    <property type="evidence" value="ECO:0007669"/>
    <property type="project" value="UniProtKB-ARBA"/>
</dbReference>
<dbReference type="SMART" id="SM00490">
    <property type="entry name" value="HELICc"/>
    <property type="match status" value="1"/>
</dbReference>
<protein>
    <recommendedName>
        <fullName evidence="9">DEAD-box ATP-dependent RNA helicase RhpA</fullName>
        <ecNumber evidence="1">3.6.4.13</ecNumber>
    </recommendedName>
</protein>
<evidence type="ECO:0000313" key="16">
    <source>
        <dbReference type="EMBL" id="OGI45904.1"/>
    </source>
</evidence>
<dbReference type="Pfam" id="PF00271">
    <property type="entry name" value="Helicase_C"/>
    <property type="match status" value="1"/>
</dbReference>
<evidence type="ECO:0000313" key="17">
    <source>
        <dbReference type="Proteomes" id="UP000179360"/>
    </source>
</evidence>
<comment type="similarity">
    <text evidence="7 11">Belongs to the DEAD box helicase family.</text>
</comment>
<dbReference type="InterPro" id="IPR014001">
    <property type="entry name" value="Helicase_ATP-bd"/>
</dbReference>
<evidence type="ECO:0000256" key="4">
    <source>
        <dbReference type="ARBA" id="ARBA00022801"/>
    </source>
</evidence>
<keyword evidence="6 11" id="KW-0067">ATP-binding</keyword>
<evidence type="ECO:0000256" key="11">
    <source>
        <dbReference type="RuleBase" id="RU000492"/>
    </source>
</evidence>
<evidence type="ECO:0000256" key="7">
    <source>
        <dbReference type="ARBA" id="ARBA00038437"/>
    </source>
</evidence>
<evidence type="ECO:0000256" key="3">
    <source>
        <dbReference type="ARBA" id="ARBA00022741"/>
    </source>
</evidence>
<comment type="catalytic activity">
    <reaction evidence="8">
        <text>ATP + H2O = ADP + phosphate + H(+)</text>
        <dbReference type="Rhea" id="RHEA:13065"/>
        <dbReference type="ChEBI" id="CHEBI:15377"/>
        <dbReference type="ChEBI" id="CHEBI:15378"/>
        <dbReference type="ChEBI" id="CHEBI:30616"/>
        <dbReference type="ChEBI" id="CHEBI:43474"/>
        <dbReference type="ChEBI" id="CHEBI:456216"/>
        <dbReference type="EC" id="3.6.4.13"/>
    </reaction>
</comment>
<dbReference type="SMART" id="SM00487">
    <property type="entry name" value="DEXDc"/>
    <property type="match status" value="1"/>
</dbReference>
<accession>A0A1F6TLA0</accession>
<evidence type="ECO:0000256" key="10">
    <source>
        <dbReference type="PROSITE-ProRule" id="PRU00552"/>
    </source>
</evidence>
<evidence type="ECO:0000256" key="1">
    <source>
        <dbReference type="ARBA" id="ARBA00012552"/>
    </source>
</evidence>
<evidence type="ECO:0000259" key="14">
    <source>
        <dbReference type="PROSITE" id="PS51194"/>
    </source>
</evidence>
<evidence type="ECO:0000256" key="9">
    <source>
        <dbReference type="ARBA" id="ARBA00074363"/>
    </source>
</evidence>
<proteinExistence type="inferred from homology"/>
<dbReference type="GO" id="GO:0009266">
    <property type="term" value="P:response to temperature stimulus"/>
    <property type="evidence" value="ECO:0007669"/>
    <property type="project" value="UniProtKB-ARBA"/>
</dbReference>
<dbReference type="GO" id="GO:0005829">
    <property type="term" value="C:cytosol"/>
    <property type="evidence" value="ECO:0007669"/>
    <property type="project" value="TreeGrafter"/>
</dbReference>
<dbReference type="PROSITE" id="PS51194">
    <property type="entry name" value="HELICASE_CTER"/>
    <property type="match status" value="1"/>
</dbReference>
<dbReference type="InterPro" id="IPR044742">
    <property type="entry name" value="DEAD/DEAH_RhlB"/>
</dbReference>
<dbReference type="PROSITE" id="PS00039">
    <property type="entry name" value="DEAD_ATP_HELICASE"/>
    <property type="match status" value="1"/>
</dbReference>
<keyword evidence="3 11" id="KW-0547">Nucleotide-binding</keyword>
<feature type="compositionally biased region" description="Basic and acidic residues" evidence="12">
    <location>
        <begin position="420"/>
        <end position="438"/>
    </location>
</feature>
<name>A0A1F6TLA0_9PROT</name>
<evidence type="ECO:0000256" key="2">
    <source>
        <dbReference type="ARBA" id="ARBA00022490"/>
    </source>
</evidence>
<dbReference type="CDD" id="cd18787">
    <property type="entry name" value="SF2_C_DEAD"/>
    <property type="match status" value="1"/>
</dbReference>
<dbReference type="CDD" id="cd00268">
    <property type="entry name" value="DEADc"/>
    <property type="match status" value="1"/>
</dbReference>
<dbReference type="InterPro" id="IPR027417">
    <property type="entry name" value="P-loop_NTPase"/>
</dbReference>
<dbReference type="InterPro" id="IPR001650">
    <property type="entry name" value="Helicase_C-like"/>
</dbReference>
<dbReference type="FunFam" id="3.40.50.300:FF:000108">
    <property type="entry name" value="ATP-dependent RNA helicase RhlE"/>
    <property type="match status" value="1"/>
</dbReference>
<keyword evidence="4 11" id="KW-0378">Hydrolase</keyword>
<dbReference type="PANTHER" id="PTHR47959">
    <property type="entry name" value="ATP-DEPENDENT RNA HELICASE RHLE-RELATED"/>
    <property type="match status" value="1"/>
</dbReference>
<feature type="domain" description="DEAD-box RNA helicase Q" evidence="15">
    <location>
        <begin position="1"/>
        <end position="29"/>
    </location>
</feature>
<feature type="domain" description="Helicase C-terminal" evidence="14">
    <location>
        <begin position="230"/>
        <end position="378"/>
    </location>
</feature>
<evidence type="ECO:0000256" key="8">
    <source>
        <dbReference type="ARBA" id="ARBA00047984"/>
    </source>
</evidence>
<dbReference type="Pfam" id="PF00270">
    <property type="entry name" value="DEAD"/>
    <property type="match status" value="1"/>
</dbReference>
<dbReference type="AlphaFoldDB" id="A0A1F6TLA0"/>
<dbReference type="PROSITE" id="PS51192">
    <property type="entry name" value="HELICASE_ATP_BIND_1"/>
    <property type="match status" value="1"/>
</dbReference>
<feature type="region of interest" description="Disordered" evidence="12">
    <location>
        <begin position="374"/>
        <end position="452"/>
    </location>
</feature>
<dbReference type="PANTHER" id="PTHR47959:SF17">
    <property type="entry name" value="ATP-DEPENDENT RNA HELICASE DEAD BOX FAMILY"/>
    <property type="match status" value="1"/>
</dbReference>